<dbReference type="EMBL" id="AEWT01000029">
    <property type="protein sequence ID" value="EGC68465.1"/>
    <property type="molecule type" value="Genomic_DNA"/>
</dbReference>
<evidence type="ECO:0000256" key="5">
    <source>
        <dbReference type="ARBA" id="ARBA00022801"/>
    </source>
</evidence>
<dbReference type="PROSITE" id="PS00760">
    <property type="entry name" value="SPASE_I_2"/>
    <property type="match status" value="1"/>
</dbReference>
<feature type="active site" evidence="6">
    <location>
        <position position="88"/>
    </location>
</feature>
<dbReference type="GO" id="GO:0009003">
    <property type="term" value="F:signal peptidase activity"/>
    <property type="evidence" value="ECO:0007669"/>
    <property type="project" value="UniProtKB-EC"/>
</dbReference>
<keyword evidence="7" id="KW-0812">Transmembrane</keyword>
<keyword evidence="7" id="KW-0472">Membrane</keyword>
<dbReference type="Pfam" id="PF10502">
    <property type="entry name" value="Peptidase_S26"/>
    <property type="match status" value="1"/>
</dbReference>
<dbReference type="InterPro" id="IPR019533">
    <property type="entry name" value="Peptidase_S26"/>
</dbReference>
<feature type="transmembrane region" description="Helical" evidence="7">
    <location>
        <begin position="20"/>
        <end position="43"/>
    </location>
</feature>
<feature type="active site" evidence="6">
    <location>
        <position position="51"/>
    </location>
</feature>
<keyword evidence="7" id="KW-0645">Protease</keyword>
<dbReference type="EC" id="3.4.21.89" evidence="4 7"/>
<keyword evidence="7" id="KW-1133">Transmembrane helix</keyword>
<dbReference type="InterPro" id="IPR036286">
    <property type="entry name" value="LexA/Signal_pep-like_sf"/>
</dbReference>
<proteinExistence type="inferred from homology"/>
<comment type="caution">
    <text evidence="9">The sequence shown here is derived from an EMBL/GenBank/DDBJ whole genome shotgun (WGS) entry which is preliminary data.</text>
</comment>
<dbReference type="SUPFAM" id="SSF51306">
    <property type="entry name" value="LexA/Signal peptidase"/>
    <property type="match status" value="1"/>
</dbReference>
<dbReference type="InterPro" id="IPR000223">
    <property type="entry name" value="Pept_S26A_signal_pept_1"/>
</dbReference>
<dbReference type="AlphaFoldDB" id="F0EN71"/>
<comment type="catalytic activity">
    <reaction evidence="1 7">
        <text>Cleavage of hydrophobic, N-terminal signal or leader sequences from secreted and periplasmic proteins.</text>
        <dbReference type="EC" id="3.4.21.89"/>
    </reaction>
</comment>
<comment type="subcellular location">
    <subcellularLocation>
        <location evidence="2">Cell membrane</location>
        <topology evidence="2">Single-pass type II membrane protein</topology>
    </subcellularLocation>
    <subcellularLocation>
        <location evidence="7">Membrane</location>
        <topology evidence="7">Single-pass type II membrane protein</topology>
    </subcellularLocation>
</comment>
<evidence type="ECO:0000313" key="10">
    <source>
        <dbReference type="Proteomes" id="UP000004835"/>
    </source>
</evidence>
<organism evidence="9 10">
    <name type="scientific">Enterococcus casseliflavus ATCC 12755</name>
    <dbReference type="NCBI Taxonomy" id="888066"/>
    <lineage>
        <taxon>Bacteria</taxon>
        <taxon>Bacillati</taxon>
        <taxon>Bacillota</taxon>
        <taxon>Bacilli</taxon>
        <taxon>Lactobacillales</taxon>
        <taxon>Enterococcaceae</taxon>
        <taxon>Enterococcus</taxon>
    </lineage>
</organism>
<feature type="domain" description="Peptidase S26" evidence="8">
    <location>
        <begin position="23"/>
        <end position="183"/>
    </location>
</feature>
<evidence type="ECO:0000256" key="3">
    <source>
        <dbReference type="ARBA" id="ARBA00009370"/>
    </source>
</evidence>
<dbReference type="NCBIfam" id="TIGR02227">
    <property type="entry name" value="sigpep_I_bact"/>
    <property type="match status" value="1"/>
</dbReference>
<name>F0EN71_ENTCA</name>
<dbReference type="Gene3D" id="2.10.109.10">
    <property type="entry name" value="Umud Fragment, subunit A"/>
    <property type="match status" value="1"/>
</dbReference>
<dbReference type="GO" id="GO:0004252">
    <property type="term" value="F:serine-type endopeptidase activity"/>
    <property type="evidence" value="ECO:0007669"/>
    <property type="project" value="InterPro"/>
</dbReference>
<reference evidence="9 10" key="1">
    <citation type="submission" date="2011-01" db="EMBL/GenBank/DDBJ databases">
        <authorList>
            <person name="Muzny D."/>
            <person name="Qin X."/>
            <person name="Deng J."/>
            <person name="Jiang H."/>
            <person name="Liu Y."/>
            <person name="Qu J."/>
            <person name="Song X.-Z."/>
            <person name="Zhang L."/>
            <person name="Thornton R."/>
            <person name="Coyle M."/>
            <person name="Francisco L."/>
            <person name="Jackson L."/>
            <person name="Javaid M."/>
            <person name="Korchina V."/>
            <person name="Kovar C."/>
            <person name="Mata R."/>
            <person name="Mathew T."/>
            <person name="Ngo R."/>
            <person name="Nguyen L."/>
            <person name="Nguyen N."/>
            <person name="Okwuonu G."/>
            <person name="Ongeri F."/>
            <person name="Pham C."/>
            <person name="Simmons D."/>
            <person name="Wilczek-Boney K."/>
            <person name="Hale W."/>
            <person name="Jakkamsetti A."/>
            <person name="Pham P."/>
            <person name="Ruth R."/>
            <person name="San Lucas F."/>
            <person name="Warren J."/>
            <person name="Zhang J."/>
            <person name="Zhao Z."/>
            <person name="Zhou C."/>
            <person name="Zhu D."/>
            <person name="Lee S."/>
            <person name="Bess C."/>
            <person name="Blankenburg K."/>
            <person name="Forbes L."/>
            <person name="Fu Q."/>
            <person name="Gubbala S."/>
            <person name="Hirani K."/>
            <person name="Jayaseelan J.C."/>
            <person name="Lara F."/>
            <person name="Munidasa M."/>
            <person name="Palculict T."/>
            <person name="Patil S."/>
            <person name="Pu L.-L."/>
            <person name="Saada N."/>
            <person name="Tang L."/>
            <person name="Weissenberger G."/>
            <person name="Zhu Y."/>
            <person name="Hemphill L."/>
            <person name="Shang Y."/>
            <person name="Youmans B."/>
            <person name="Ayvaz T."/>
            <person name="Ross M."/>
            <person name="Santibanez J."/>
            <person name="Aqrawi P."/>
            <person name="Gross S."/>
            <person name="Joshi V."/>
            <person name="Fowler G."/>
            <person name="Nazareth L."/>
            <person name="Reid J."/>
            <person name="Worley K."/>
            <person name="Petrosino J."/>
            <person name="Highlander S."/>
            <person name="Gibbs R."/>
        </authorList>
    </citation>
    <scope>NUCLEOTIDE SEQUENCE [LARGE SCALE GENOMIC DNA]</scope>
    <source>
        <strain evidence="9 10">ATCC 12755</strain>
    </source>
</reference>
<protein>
    <recommendedName>
        <fullName evidence="4 7">Signal peptidase I</fullName>
        <ecNumber evidence="4 7">3.4.21.89</ecNumber>
    </recommendedName>
</protein>
<evidence type="ECO:0000313" key="9">
    <source>
        <dbReference type="EMBL" id="EGC68465.1"/>
    </source>
</evidence>
<accession>F0EN71</accession>
<evidence type="ECO:0000256" key="2">
    <source>
        <dbReference type="ARBA" id="ARBA00004401"/>
    </source>
</evidence>
<dbReference type="GO" id="GO:0006465">
    <property type="term" value="P:signal peptide processing"/>
    <property type="evidence" value="ECO:0007669"/>
    <property type="project" value="InterPro"/>
</dbReference>
<keyword evidence="5 7" id="KW-0378">Hydrolase</keyword>
<evidence type="ECO:0000256" key="1">
    <source>
        <dbReference type="ARBA" id="ARBA00000677"/>
    </source>
</evidence>
<dbReference type="InterPro" id="IPR019758">
    <property type="entry name" value="Pept_S26A_signal_pept_1_CS"/>
</dbReference>
<dbReference type="PANTHER" id="PTHR43390:SF1">
    <property type="entry name" value="CHLOROPLAST PROCESSING PEPTIDASE"/>
    <property type="match status" value="1"/>
</dbReference>
<dbReference type="Proteomes" id="UP000004835">
    <property type="component" value="Unassembled WGS sequence"/>
</dbReference>
<comment type="similarity">
    <text evidence="3 7">Belongs to the peptidase S26 family.</text>
</comment>
<evidence type="ECO:0000256" key="4">
    <source>
        <dbReference type="ARBA" id="ARBA00013208"/>
    </source>
</evidence>
<dbReference type="GO" id="GO:0005886">
    <property type="term" value="C:plasma membrane"/>
    <property type="evidence" value="ECO:0007669"/>
    <property type="project" value="UniProtKB-SubCell"/>
</dbReference>
<dbReference type="PRINTS" id="PR00727">
    <property type="entry name" value="LEADERPTASE"/>
</dbReference>
<dbReference type="CDD" id="cd06530">
    <property type="entry name" value="S26_SPase_I"/>
    <property type="match status" value="1"/>
</dbReference>
<evidence type="ECO:0000259" key="8">
    <source>
        <dbReference type="Pfam" id="PF10502"/>
    </source>
</evidence>
<dbReference type="PROSITE" id="PS00761">
    <property type="entry name" value="SPASE_I_3"/>
    <property type="match status" value="1"/>
</dbReference>
<gene>
    <name evidence="9" type="primary">lepB</name>
    <name evidence="9" type="ORF">HMPREF9087_2863</name>
</gene>
<evidence type="ECO:0000256" key="6">
    <source>
        <dbReference type="PIRSR" id="PIRSR600223-1"/>
    </source>
</evidence>
<dbReference type="PANTHER" id="PTHR43390">
    <property type="entry name" value="SIGNAL PEPTIDASE I"/>
    <property type="match status" value="1"/>
</dbReference>
<sequence>MKNWRGGRRVEAKKLWVDRFWLVVKYALIAFATAFLIRAFLLIPVPVEGNSMEGTLKQGDMVVIEKISPIQRFDVVVFQLPDGSTYIKRVIGLPGESVKYVNDQLYIDDEPVDEDFLVKNRSNDHESVSYTNDFDLESLLGVEKLGKDSYFVIGDNRRASKDSRSFGPISGEAILGNARFVYYPLTHIRLI</sequence>
<dbReference type="MEROPS" id="S26.006"/>
<dbReference type="InterPro" id="IPR019757">
    <property type="entry name" value="Pept_S26A_signal_pept_1_Lys-AS"/>
</dbReference>
<dbReference type="HOGENOM" id="CLU_028723_5_0_9"/>
<evidence type="ECO:0000256" key="7">
    <source>
        <dbReference type="RuleBase" id="RU362042"/>
    </source>
</evidence>